<evidence type="ECO:0000256" key="2">
    <source>
        <dbReference type="ARBA" id="ARBA00009298"/>
    </source>
</evidence>
<keyword evidence="4" id="KW-1003">Cell membrane</keyword>
<evidence type="ECO:0000259" key="10">
    <source>
        <dbReference type="Pfam" id="PF02308"/>
    </source>
</evidence>
<name>A0ABV6K2W8_9PROT</name>
<evidence type="ECO:0000256" key="3">
    <source>
        <dbReference type="ARBA" id="ARBA00013833"/>
    </source>
</evidence>
<keyword evidence="9" id="KW-0997">Cell inner membrane</keyword>
<dbReference type="InterPro" id="IPR048640">
    <property type="entry name" value="MgtC-like_C"/>
</dbReference>
<evidence type="ECO:0000259" key="11">
    <source>
        <dbReference type="Pfam" id="PF21770"/>
    </source>
</evidence>
<feature type="transmembrane region" description="Helical" evidence="9">
    <location>
        <begin position="36"/>
        <end position="52"/>
    </location>
</feature>
<comment type="function">
    <text evidence="8">Virulence factor required for growth in low Mg(2+) medium and for intramacrophage survival. May be involved in regulating membrane potential by activating Na(+)/K(+)-ATPase.</text>
</comment>
<evidence type="ECO:0000256" key="9">
    <source>
        <dbReference type="RuleBase" id="RU365041"/>
    </source>
</evidence>
<comment type="similarity">
    <text evidence="2 9">Belongs to the MgtC/SapB family.</text>
</comment>
<reference evidence="12 13" key="1">
    <citation type="submission" date="2024-09" db="EMBL/GenBank/DDBJ databases">
        <authorList>
            <person name="Sun Q."/>
            <person name="Mori K."/>
        </authorList>
    </citation>
    <scope>NUCLEOTIDE SEQUENCE [LARGE SCALE GENOMIC DNA]</scope>
    <source>
        <strain evidence="12 13">TBRC 5777</strain>
    </source>
</reference>
<dbReference type="InterPro" id="IPR003416">
    <property type="entry name" value="MgtC/SapB/SrpB/YhiD_fam"/>
</dbReference>
<dbReference type="RefSeq" id="WP_377046670.1">
    <property type="nucleotide sequence ID" value="NZ_JBHLUN010000022.1"/>
</dbReference>
<feature type="transmembrane region" description="Helical" evidence="9">
    <location>
        <begin position="59"/>
        <end position="78"/>
    </location>
</feature>
<keyword evidence="5 9" id="KW-0812">Transmembrane</keyword>
<comment type="subcellular location">
    <subcellularLocation>
        <location evidence="9">Cell inner membrane</location>
        <topology evidence="9">Multi-pass membrane protein</topology>
    </subcellularLocation>
    <subcellularLocation>
        <location evidence="1">Cell membrane</location>
        <topology evidence="1">Multi-pass membrane protein</topology>
    </subcellularLocation>
</comment>
<keyword evidence="6 9" id="KW-1133">Transmembrane helix</keyword>
<proteinExistence type="inferred from homology"/>
<evidence type="ECO:0000256" key="4">
    <source>
        <dbReference type="ARBA" id="ARBA00022475"/>
    </source>
</evidence>
<dbReference type="Proteomes" id="UP001589865">
    <property type="component" value="Unassembled WGS sequence"/>
</dbReference>
<evidence type="ECO:0000256" key="6">
    <source>
        <dbReference type="ARBA" id="ARBA00022989"/>
    </source>
</evidence>
<evidence type="ECO:0000256" key="8">
    <source>
        <dbReference type="ARBA" id="ARBA00025369"/>
    </source>
</evidence>
<feature type="domain" description="MgtC-like C-terminal" evidence="11">
    <location>
        <begin position="150"/>
        <end position="225"/>
    </location>
</feature>
<organism evidence="12 13">
    <name type="scientific">Roseomonas elaeocarpi</name>
    <dbReference type="NCBI Taxonomy" id="907779"/>
    <lineage>
        <taxon>Bacteria</taxon>
        <taxon>Pseudomonadati</taxon>
        <taxon>Pseudomonadota</taxon>
        <taxon>Alphaproteobacteria</taxon>
        <taxon>Acetobacterales</taxon>
        <taxon>Roseomonadaceae</taxon>
        <taxon>Roseomonas</taxon>
    </lineage>
</organism>
<evidence type="ECO:0000313" key="13">
    <source>
        <dbReference type="Proteomes" id="UP001589865"/>
    </source>
</evidence>
<comment type="caution">
    <text evidence="12">The sequence shown here is derived from an EMBL/GenBank/DDBJ whole genome shotgun (WGS) entry which is preliminary data.</text>
</comment>
<keyword evidence="7 9" id="KW-0472">Membrane</keyword>
<feature type="domain" description="MgtC/SapB/SrpB/YhiD N-terminal" evidence="10">
    <location>
        <begin position="10"/>
        <end position="128"/>
    </location>
</feature>
<dbReference type="PANTHER" id="PTHR33778">
    <property type="entry name" value="PROTEIN MGTC"/>
    <property type="match status" value="1"/>
</dbReference>
<dbReference type="PANTHER" id="PTHR33778:SF3">
    <property type="entry name" value="PROTEIN MGTC"/>
    <property type="match status" value="1"/>
</dbReference>
<sequence length="241" mass="24749">MTGGAVGTFALAMLLGGAIGMERQWHQGMAGLRTNALVATASCAFVQLPLALHGDLSPAILAGSVISGIGFLGAGVILREGTNVRGLNTAATLWGSAAVGVYTGADLPGTAAALAGIILVINVLLRPVVAQLNRLGAQFSTGARTTFAATVDCDVAEQASVRALILERSHRLALHLLSLRSTTVAEDATLLRLHFELMGFGRVERTVEQLLTGLGSARGVSGFAWSRLGDAGSDIALHPES</sequence>
<dbReference type="InterPro" id="IPR049177">
    <property type="entry name" value="MgtC_SapB_SrpB_YhiD_N"/>
</dbReference>
<evidence type="ECO:0000313" key="12">
    <source>
        <dbReference type="EMBL" id="MFC0410911.1"/>
    </source>
</evidence>
<evidence type="ECO:0000256" key="5">
    <source>
        <dbReference type="ARBA" id="ARBA00022692"/>
    </source>
</evidence>
<protein>
    <recommendedName>
        <fullName evidence="3 9">Protein MgtC</fullName>
    </recommendedName>
</protein>
<feature type="transmembrane region" description="Helical" evidence="9">
    <location>
        <begin position="107"/>
        <end position="125"/>
    </location>
</feature>
<dbReference type="Pfam" id="PF21770">
    <property type="entry name" value="MgtC_SapB_C"/>
    <property type="match status" value="1"/>
</dbReference>
<dbReference type="EMBL" id="JBHLUN010000022">
    <property type="protein sequence ID" value="MFC0410911.1"/>
    <property type="molecule type" value="Genomic_DNA"/>
</dbReference>
<dbReference type="PRINTS" id="PR01837">
    <property type="entry name" value="MGTCSAPBPROT"/>
</dbReference>
<dbReference type="Pfam" id="PF02308">
    <property type="entry name" value="MgtC"/>
    <property type="match status" value="1"/>
</dbReference>
<gene>
    <name evidence="12" type="ORF">ACFFGY_21920</name>
</gene>
<keyword evidence="13" id="KW-1185">Reference proteome</keyword>
<dbReference type="Gene3D" id="3.30.70.260">
    <property type="match status" value="1"/>
</dbReference>
<accession>A0ABV6K2W8</accession>
<evidence type="ECO:0000256" key="1">
    <source>
        <dbReference type="ARBA" id="ARBA00004651"/>
    </source>
</evidence>
<evidence type="ECO:0000256" key="7">
    <source>
        <dbReference type="ARBA" id="ARBA00023136"/>
    </source>
</evidence>